<dbReference type="KEGG" id="ipu:108264443"/>
<dbReference type="AlphaFoldDB" id="A0A2D0QUP3"/>
<organism evidence="2 3">
    <name type="scientific">Ictalurus punctatus</name>
    <name type="common">Channel catfish</name>
    <name type="synonym">Silurus punctatus</name>
    <dbReference type="NCBI Taxonomy" id="7998"/>
    <lineage>
        <taxon>Eukaryota</taxon>
        <taxon>Metazoa</taxon>
        <taxon>Chordata</taxon>
        <taxon>Craniata</taxon>
        <taxon>Vertebrata</taxon>
        <taxon>Euteleostomi</taxon>
        <taxon>Actinopterygii</taxon>
        <taxon>Neopterygii</taxon>
        <taxon>Teleostei</taxon>
        <taxon>Ostariophysi</taxon>
        <taxon>Siluriformes</taxon>
        <taxon>Ictaluridae</taxon>
        <taxon>Ictalurus</taxon>
    </lineage>
</organism>
<evidence type="ECO:0000313" key="2">
    <source>
        <dbReference type="Proteomes" id="UP000221080"/>
    </source>
</evidence>
<accession>A0A2D0QUP3</accession>
<keyword evidence="1" id="KW-0472">Membrane</keyword>
<proteinExistence type="predicted"/>
<dbReference type="OrthoDB" id="8954444at2759"/>
<dbReference type="GeneID" id="108264443"/>
<evidence type="ECO:0000313" key="3">
    <source>
        <dbReference type="RefSeq" id="XP_017321456.1"/>
    </source>
</evidence>
<keyword evidence="2" id="KW-1185">Reference proteome</keyword>
<keyword evidence="1" id="KW-0812">Transmembrane</keyword>
<evidence type="ECO:0000256" key="1">
    <source>
        <dbReference type="SAM" id="Phobius"/>
    </source>
</evidence>
<dbReference type="RefSeq" id="XP_017321456.1">
    <property type="nucleotide sequence ID" value="XM_017465967.3"/>
</dbReference>
<gene>
    <name evidence="3" type="primary">si:ch211-151h10.2</name>
</gene>
<reference evidence="2" key="1">
    <citation type="journal article" date="2016" name="Nat. Commun.">
        <title>The channel catfish genome sequence provides insights into the evolution of scale formation in teleosts.</title>
        <authorList>
            <person name="Liu Z."/>
            <person name="Liu S."/>
            <person name="Yao J."/>
            <person name="Bao L."/>
            <person name="Zhang J."/>
            <person name="Li Y."/>
            <person name="Jiang C."/>
            <person name="Sun L."/>
            <person name="Wang R."/>
            <person name="Zhang Y."/>
            <person name="Zhou T."/>
            <person name="Zeng Q."/>
            <person name="Fu Q."/>
            <person name="Gao S."/>
            <person name="Li N."/>
            <person name="Koren S."/>
            <person name="Jiang Y."/>
            <person name="Zimin A."/>
            <person name="Xu P."/>
            <person name="Phillippy A.M."/>
            <person name="Geng X."/>
            <person name="Song L."/>
            <person name="Sun F."/>
            <person name="Li C."/>
            <person name="Wang X."/>
            <person name="Chen A."/>
            <person name="Jin Y."/>
            <person name="Yuan Z."/>
            <person name="Yang Y."/>
            <person name="Tan S."/>
            <person name="Peatman E."/>
            <person name="Lu J."/>
            <person name="Qin Z."/>
            <person name="Dunham R."/>
            <person name="Li Z."/>
            <person name="Sonstegard T."/>
            <person name="Feng J."/>
            <person name="Danzmann R.G."/>
            <person name="Schroeder S."/>
            <person name="Scheffler B."/>
            <person name="Duke M.V."/>
            <person name="Ballard L."/>
            <person name="Kucuktas H."/>
            <person name="Kaltenboeck L."/>
            <person name="Liu H."/>
            <person name="Armbruster J."/>
            <person name="Xie Y."/>
            <person name="Kirby M.L."/>
            <person name="Tian Y."/>
            <person name="Flanagan M.E."/>
            <person name="Mu W."/>
            <person name="Waldbieser G.C."/>
        </authorList>
    </citation>
    <scope>NUCLEOTIDE SEQUENCE [LARGE SCALE GENOMIC DNA]</scope>
    <source>
        <strain evidence="2">SDA103</strain>
    </source>
</reference>
<sequence length="453" mass="52027">MVDVRDLNGYRKGEREVKQRREDDGEMEAGMVNEQKRYWKISLQWGHCPSWIRYLAPAAALWFVIQEKMHLVEDGGWLLLAGMLWTGIIFCVSLLKFLYQFRKQYKQKKVSETSEIVEQRTGQRHQACLISKQDAVHLLSMVRALLDGLVVSLLQEPLSDPRVSQIQGLLNKLEAVYQLIIVAVNNSFLIEERLLSANNKEDKVIKTRVEDRVKHICTYLQERVSALHFLLQTQDQYGVCIVNVQQELQGYWELLEDLHNKVTLQPEKCQGIEDPHTVLTDTEGLYTKLGLFQRRIHECQVHLSTSTHLLEELENRQQDLAQTIGLTLESTWTKDLLQCNTQQFKKVFKDFTCLEQQTLTFVMHLQDLSVTHEKNSIKISDVEHVQSSLLSPSSLPVYRTSLATGNTPLDPDPRPTLTPSSKFSVINLLCGLRQRRSPRPTAVPGLTDTLLAE</sequence>
<name>A0A2D0QUP3_ICTPU</name>
<dbReference type="Proteomes" id="UP000221080">
    <property type="component" value="Chromosome 4"/>
</dbReference>
<protein>
    <submittedName>
        <fullName evidence="3">Uncharacterized protein si:ch211-151h10.2 isoform X1</fullName>
    </submittedName>
</protein>
<reference evidence="3" key="2">
    <citation type="submission" date="2025-08" db="UniProtKB">
        <authorList>
            <consortium name="RefSeq"/>
        </authorList>
    </citation>
    <scope>IDENTIFICATION</scope>
    <source>
        <tissue evidence="3">Blood</tissue>
    </source>
</reference>
<feature type="transmembrane region" description="Helical" evidence="1">
    <location>
        <begin position="77"/>
        <end position="99"/>
    </location>
</feature>
<keyword evidence="1" id="KW-1133">Transmembrane helix</keyword>